<evidence type="ECO:0000256" key="2">
    <source>
        <dbReference type="ARBA" id="ARBA00003690"/>
    </source>
</evidence>
<evidence type="ECO:0000313" key="17">
    <source>
        <dbReference type="EMBL" id="KAF7991267.1"/>
    </source>
</evidence>
<keyword evidence="16" id="KW-1133">Transmembrane helix</keyword>
<comment type="cofactor">
    <cofactor evidence="1 14">
        <name>heme</name>
        <dbReference type="ChEBI" id="CHEBI:30413"/>
    </cofactor>
</comment>
<keyword evidence="9" id="KW-0492">Microsome</keyword>
<feature type="transmembrane region" description="Helical" evidence="16">
    <location>
        <begin position="6"/>
        <end position="25"/>
    </location>
</feature>
<dbReference type="AlphaFoldDB" id="A0A834XTD2"/>
<keyword evidence="7 14" id="KW-0479">Metal-binding</keyword>
<dbReference type="GO" id="GO:0020037">
    <property type="term" value="F:heme binding"/>
    <property type="evidence" value="ECO:0007669"/>
    <property type="project" value="InterPro"/>
</dbReference>
<keyword evidence="6 14" id="KW-0349">Heme</keyword>
<dbReference type="GO" id="GO:0016705">
    <property type="term" value="F:oxidoreductase activity, acting on paired donors, with incorporation or reduction of molecular oxygen"/>
    <property type="evidence" value="ECO:0007669"/>
    <property type="project" value="InterPro"/>
</dbReference>
<reference evidence="17 18" key="1">
    <citation type="submission" date="2020-08" db="EMBL/GenBank/DDBJ databases">
        <title>Aphidius gifuensis genome sequencing and assembly.</title>
        <authorList>
            <person name="Du Z."/>
        </authorList>
    </citation>
    <scope>NUCLEOTIDE SEQUENCE [LARGE SCALE GENOMIC DNA]</scope>
    <source>
        <strain evidence="17">YNYX2018</strain>
        <tissue evidence="17">Adults</tissue>
    </source>
</reference>
<dbReference type="EMBL" id="JACMRX010000004">
    <property type="protein sequence ID" value="KAF7991267.1"/>
    <property type="molecule type" value="Genomic_DNA"/>
</dbReference>
<evidence type="ECO:0000256" key="12">
    <source>
        <dbReference type="ARBA" id="ARBA00023033"/>
    </source>
</evidence>
<sequence length="519" mass="60334">MELITAATFIFVSIITILLVYDYYIHNNRRGKYISKIPGPKSYPIIGNALDVMVPLEDIWHFFRRIGRDHYPVSKFWIVNWPVVNVHHPDDVEIILSSTKNIEKNIFYELLHPWLKEGLLTSKGDKWRSRRKILTPAFHFNILQEFSQTLIEQTKNLIETLQSESKSGEVVKELLPILSKFTLNTICETAMGVTVDKKSTDQDNYRKSIYEIGLIFYYRAVRPWLKNEWIFSLTKKGKENIKILKTLHNFTSKIIGERKKYHKETKGIYLNEFTNKIDGNKDTEDIEDKNSKKRLAFLDLLIAASEKNHVIDDEGIREEVDTFVFEGHDTTAMALFFTILLLAEHTDIQTIARQEVDEILNETNGQLTYSAIQKVSYLERCIKESLRMYPSVPIIGRNITEDIKLKHCFVPAGSILNIQIFDTHRDPNFWERPNIYDPDRFLPNNTKNRHPFSYVPFSAGPRNCIGQKFAMLELKTVLAGLLHNFKFEAMESAANIRILPDLVIRCAHPVNVKFIPIKK</sequence>
<feature type="binding site" description="axial binding residue" evidence="14">
    <location>
        <position position="464"/>
    </location>
    <ligand>
        <name>heme</name>
        <dbReference type="ChEBI" id="CHEBI:30413"/>
    </ligand>
    <ligandPart>
        <name>Fe</name>
        <dbReference type="ChEBI" id="CHEBI:18248"/>
    </ligandPart>
</feature>
<evidence type="ECO:0000313" key="18">
    <source>
        <dbReference type="Proteomes" id="UP000639338"/>
    </source>
</evidence>
<dbReference type="Gene3D" id="1.10.630.10">
    <property type="entry name" value="Cytochrome P450"/>
    <property type="match status" value="1"/>
</dbReference>
<dbReference type="InterPro" id="IPR001128">
    <property type="entry name" value="Cyt_P450"/>
</dbReference>
<dbReference type="Proteomes" id="UP000639338">
    <property type="component" value="Unassembled WGS sequence"/>
</dbReference>
<dbReference type="SUPFAM" id="SSF48264">
    <property type="entry name" value="Cytochrome P450"/>
    <property type="match status" value="1"/>
</dbReference>
<dbReference type="GO" id="GO:0005789">
    <property type="term" value="C:endoplasmic reticulum membrane"/>
    <property type="evidence" value="ECO:0007669"/>
    <property type="project" value="UniProtKB-SubCell"/>
</dbReference>
<dbReference type="PANTHER" id="PTHR24291">
    <property type="entry name" value="CYTOCHROME P450 FAMILY 4"/>
    <property type="match status" value="1"/>
</dbReference>
<dbReference type="GO" id="GO:0005506">
    <property type="term" value="F:iron ion binding"/>
    <property type="evidence" value="ECO:0007669"/>
    <property type="project" value="InterPro"/>
</dbReference>
<evidence type="ECO:0000256" key="10">
    <source>
        <dbReference type="ARBA" id="ARBA00023002"/>
    </source>
</evidence>
<dbReference type="GO" id="GO:0004497">
    <property type="term" value="F:monooxygenase activity"/>
    <property type="evidence" value="ECO:0007669"/>
    <property type="project" value="UniProtKB-KW"/>
</dbReference>
<name>A0A834XTD2_APHGI</name>
<keyword evidence="10 15" id="KW-0560">Oxidoreductase</keyword>
<dbReference type="PANTHER" id="PTHR24291:SF189">
    <property type="entry name" value="CYTOCHROME P450 4C3-RELATED"/>
    <property type="match status" value="1"/>
</dbReference>
<keyword evidence="8" id="KW-0256">Endoplasmic reticulum</keyword>
<protein>
    <recommendedName>
        <fullName evidence="19">Cytochrome P450</fullName>
    </recommendedName>
</protein>
<dbReference type="InterPro" id="IPR002401">
    <property type="entry name" value="Cyt_P450_E_grp-I"/>
</dbReference>
<dbReference type="InterPro" id="IPR036396">
    <property type="entry name" value="Cyt_P450_sf"/>
</dbReference>
<keyword evidence="18" id="KW-1185">Reference proteome</keyword>
<evidence type="ECO:0000256" key="11">
    <source>
        <dbReference type="ARBA" id="ARBA00023004"/>
    </source>
</evidence>
<dbReference type="OrthoDB" id="1470350at2759"/>
<evidence type="ECO:0008006" key="19">
    <source>
        <dbReference type="Google" id="ProtNLM"/>
    </source>
</evidence>
<evidence type="ECO:0000256" key="14">
    <source>
        <dbReference type="PIRSR" id="PIRSR602401-1"/>
    </source>
</evidence>
<evidence type="ECO:0000256" key="6">
    <source>
        <dbReference type="ARBA" id="ARBA00022617"/>
    </source>
</evidence>
<dbReference type="InterPro" id="IPR017972">
    <property type="entry name" value="Cyt_P450_CS"/>
</dbReference>
<organism evidence="17 18">
    <name type="scientific">Aphidius gifuensis</name>
    <name type="common">Parasitoid wasp</name>
    <dbReference type="NCBI Taxonomy" id="684658"/>
    <lineage>
        <taxon>Eukaryota</taxon>
        <taxon>Metazoa</taxon>
        <taxon>Ecdysozoa</taxon>
        <taxon>Arthropoda</taxon>
        <taxon>Hexapoda</taxon>
        <taxon>Insecta</taxon>
        <taxon>Pterygota</taxon>
        <taxon>Neoptera</taxon>
        <taxon>Endopterygota</taxon>
        <taxon>Hymenoptera</taxon>
        <taxon>Apocrita</taxon>
        <taxon>Ichneumonoidea</taxon>
        <taxon>Braconidae</taxon>
        <taxon>Aphidiinae</taxon>
        <taxon>Aphidius</taxon>
    </lineage>
</organism>
<comment type="subcellular location">
    <subcellularLocation>
        <location evidence="4">Endoplasmic reticulum membrane</location>
        <topology evidence="4">Peripheral membrane protein</topology>
    </subcellularLocation>
    <subcellularLocation>
        <location evidence="3">Microsome membrane</location>
        <topology evidence="3">Peripheral membrane protein</topology>
    </subcellularLocation>
</comment>
<dbReference type="CDD" id="cd20628">
    <property type="entry name" value="CYP4"/>
    <property type="match status" value="1"/>
</dbReference>
<comment type="caution">
    <text evidence="17">The sequence shown here is derived from an EMBL/GenBank/DDBJ whole genome shotgun (WGS) entry which is preliminary data.</text>
</comment>
<dbReference type="PRINTS" id="PR00463">
    <property type="entry name" value="EP450I"/>
</dbReference>
<evidence type="ECO:0000256" key="4">
    <source>
        <dbReference type="ARBA" id="ARBA00004406"/>
    </source>
</evidence>
<keyword evidence="11 14" id="KW-0408">Iron</keyword>
<dbReference type="PROSITE" id="PS00086">
    <property type="entry name" value="CYTOCHROME_P450"/>
    <property type="match status" value="1"/>
</dbReference>
<evidence type="ECO:0000256" key="5">
    <source>
        <dbReference type="ARBA" id="ARBA00010617"/>
    </source>
</evidence>
<evidence type="ECO:0000256" key="13">
    <source>
        <dbReference type="ARBA" id="ARBA00023136"/>
    </source>
</evidence>
<evidence type="ECO:0000256" key="15">
    <source>
        <dbReference type="RuleBase" id="RU000461"/>
    </source>
</evidence>
<proteinExistence type="inferred from homology"/>
<evidence type="ECO:0000256" key="9">
    <source>
        <dbReference type="ARBA" id="ARBA00022848"/>
    </source>
</evidence>
<dbReference type="InterPro" id="IPR050196">
    <property type="entry name" value="Cytochrome_P450_Monoox"/>
</dbReference>
<evidence type="ECO:0000256" key="8">
    <source>
        <dbReference type="ARBA" id="ARBA00022824"/>
    </source>
</evidence>
<accession>A0A834XTD2</accession>
<keyword evidence="13 16" id="KW-0472">Membrane</keyword>
<evidence type="ECO:0000256" key="7">
    <source>
        <dbReference type="ARBA" id="ARBA00022723"/>
    </source>
</evidence>
<comment type="function">
    <text evidence="2">May be involved in the metabolism of insect hormones and in the breakdown of synthetic insecticides.</text>
</comment>
<evidence type="ECO:0000256" key="3">
    <source>
        <dbReference type="ARBA" id="ARBA00004174"/>
    </source>
</evidence>
<gene>
    <name evidence="17" type="ORF">HCN44_002829</name>
</gene>
<evidence type="ECO:0000256" key="16">
    <source>
        <dbReference type="SAM" id="Phobius"/>
    </source>
</evidence>
<comment type="similarity">
    <text evidence="5 15">Belongs to the cytochrome P450 family.</text>
</comment>
<dbReference type="PRINTS" id="PR00385">
    <property type="entry name" value="P450"/>
</dbReference>
<evidence type="ECO:0000256" key="1">
    <source>
        <dbReference type="ARBA" id="ARBA00001971"/>
    </source>
</evidence>
<keyword evidence="12 15" id="KW-0503">Monooxygenase</keyword>
<dbReference type="Pfam" id="PF00067">
    <property type="entry name" value="p450"/>
    <property type="match status" value="1"/>
</dbReference>
<keyword evidence="16" id="KW-0812">Transmembrane</keyword>